<evidence type="ECO:0000313" key="2">
    <source>
        <dbReference type="EnsemblPlants" id="QL12p036019:mrna:CDS:2"/>
    </source>
</evidence>
<dbReference type="Pfam" id="PF13966">
    <property type="entry name" value="zf-RVT"/>
    <property type="match status" value="1"/>
</dbReference>
<keyword evidence="3" id="KW-1185">Reference proteome</keyword>
<reference evidence="2 3" key="1">
    <citation type="journal article" date="2016" name="G3 (Bethesda)">
        <title>First Draft Assembly and Annotation of the Genome of a California Endemic Oak Quercus lobata Nee (Fagaceae).</title>
        <authorList>
            <person name="Sork V.L."/>
            <person name="Fitz-Gibbon S.T."/>
            <person name="Puiu D."/>
            <person name="Crepeau M."/>
            <person name="Gugger P.F."/>
            <person name="Sherman R."/>
            <person name="Stevens K."/>
            <person name="Langley C.H."/>
            <person name="Pellegrini M."/>
            <person name="Salzberg S.L."/>
        </authorList>
    </citation>
    <scope>NUCLEOTIDE SEQUENCE [LARGE SCALE GENOMIC DNA]</scope>
    <source>
        <strain evidence="2 3">cv. SW786</strain>
    </source>
</reference>
<dbReference type="InterPro" id="IPR026960">
    <property type="entry name" value="RVT-Znf"/>
</dbReference>
<organism evidence="2 3">
    <name type="scientific">Quercus lobata</name>
    <name type="common">Valley oak</name>
    <dbReference type="NCBI Taxonomy" id="97700"/>
    <lineage>
        <taxon>Eukaryota</taxon>
        <taxon>Viridiplantae</taxon>
        <taxon>Streptophyta</taxon>
        <taxon>Embryophyta</taxon>
        <taxon>Tracheophyta</taxon>
        <taxon>Spermatophyta</taxon>
        <taxon>Magnoliopsida</taxon>
        <taxon>eudicotyledons</taxon>
        <taxon>Gunneridae</taxon>
        <taxon>Pentapetalae</taxon>
        <taxon>rosids</taxon>
        <taxon>fabids</taxon>
        <taxon>Fagales</taxon>
        <taxon>Fagaceae</taxon>
        <taxon>Quercus</taxon>
    </lineage>
</organism>
<name>A0A7N2N4A7_QUELO</name>
<evidence type="ECO:0000313" key="3">
    <source>
        <dbReference type="Proteomes" id="UP000594261"/>
    </source>
</evidence>
<sequence>MDKIRRNFLPFEAETILNIPLSYNLPKDKIIWVGNKCGMFSVKSAYYVALPLVEKSELGECSNEDYRTPLWKKMWQLKFSSKIRIFAWRACMEGLPTRLNLQKRGINTEVKCPLCEKAVESTSHALLYCDRIWDVWWNWHDFPISLLAENKTFVDVALQILNTGTLHDLETFCATA</sequence>
<dbReference type="Gramene" id="QL12p036019:mrna">
    <property type="protein sequence ID" value="QL12p036019:mrna:CDS:2"/>
    <property type="gene ID" value="QL12p036019"/>
</dbReference>
<dbReference type="EnsemblPlants" id="QL12p036019:mrna">
    <property type="protein sequence ID" value="QL12p036019:mrna:CDS:2"/>
    <property type="gene ID" value="QL12p036019"/>
</dbReference>
<dbReference type="InParanoid" id="A0A7N2N4A7"/>
<evidence type="ECO:0000259" key="1">
    <source>
        <dbReference type="Pfam" id="PF13966"/>
    </source>
</evidence>
<proteinExistence type="predicted"/>
<dbReference type="Proteomes" id="UP000594261">
    <property type="component" value="Chromosome 12"/>
</dbReference>
<feature type="domain" description="Reverse transcriptase zinc-binding" evidence="1">
    <location>
        <begin position="40"/>
        <end position="136"/>
    </location>
</feature>
<accession>A0A7N2N4A7</accession>
<reference evidence="2" key="2">
    <citation type="submission" date="2021-01" db="UniProtKB">
        <authorList>
            <consortium name="EnsemblPlants"/>
        </authorList>
    </citation>
    <scope>IDENTIFICATION</scope>
</reference>
<protein>
    <recommendedName>
        <fullName evidence="1">Reverse transcriptase zinc-binding domain-containing protein</fullName>
    </recommendedName>
</protein>
<dbReference type="EMBL" id="LRBV02000012">
    <property type="status" value="NOT_ANNOTATED_CDS"/>
    <property type="molecule type" value="Genomic_DNA"/>
</dbReference>
<dbReference type="AlphaFoldDB" id="A0A7N2N4A7"/>